<reference evidence="1" key="1">
    <citation type="submission" date="2018-11" db="EMBL/GenBank/DDBJ databases">
        <authorList>
            <consortium name="Pathogen Informatics"/>
        </authorList>
    </citation>
    <scope>NUCLEOTIDE SEQUENCE</scope>
</reference>
<comment type="caution">
    <text evidence="1">The sequence shown here is derived from an EMBL/GenBank/DDBJ whole genome shotgun (WGS) entry which is preliminary data.</text>
</comment>
<dbReference type="EMBL" id="CAAALY010274961">
    <property type="protein sequence ID" value="VEL42531.1"/>
    <property type="molecule type" value="Genomic_DNA"/>
</dbReference>
<gene>
    <name evidence="1" type="ORF">PXEA_LOCUS35971</name>
</gene>
<name>A0A3S5BC33_9PLAT</name>
<evidence type="ECO:0000313" key="1">
    <source>
        <dbReference type="EMBL" id="VEL42531.1"/>
    </source>
</evidence>
<evidence type="ECO:0000313" key="2">
    <source>
        <dbReference type="Proteomes" id="UP000784294"/>
    </source>
</evidence>
<dbReference type="AlphaFoldDB" id="A0A3S5BC33"/>
<sequence length="112" mass="12382">MLRTISTRSINAGGRQSICAASAQARIPIFGLPAVRWYKNASHCALAGETASRDRLFVSDLIRCLPDHLAIGRIRPKNFANSPNPRAYQLVLPSLSSATIWRRVDCSTCWLD</sequence>
<protein>
    <submittedName>
        <fullName evidence="1">Uncharacterized protein</fullName>
    </submittedName>
</protein>
<proteinExistence type="predicted"/>
<accession>A0A3S5BC33</accession>
<organism evidence="1 2">
    <name type="scientific">Protopolystoma xenopodis</name>
    <dbReference type="NCBI Taxonomy" id="117903"/>
    <lineage>
        <taxon>Eukaryota</taxon>
        <taxon>Metazoa</taxon>
        <taxon>Spiralia</taxon>
        <taxon>Lophotrochozoa</taxon>
        <taxon>Platyhelminthes</taxon>
        <taxon>Monogenea</taxon>
        <taxon>Polyopisthocotylea</taxon>
        <taxon>Polystomatidea</taxon>
        <taxon>Polystomatidae</taxon>
        <taxon>Protopolystoma</taxon>
    </lineage>
</organism>
<keyword evidence="2" id="KW-1185">Reference proteome</keyword>
<dbReference type="Proteomes" id="UP000784294">
    <property type="component" value="Unassembled WGS sequence"/>
</dbReference>